<feature type="non-terminal residue" evidence="2">
    <location>
        <position position="1"/>
    </location>
</feature>
<dbReference type="SUPFAM" id="SSF53098">
    <property type="entry name" value="Ribonuclease H-like"/>
    <property type="match status" value="1"/>
</dbReference>
<dbReference type="InterPro" id="IPR027652">
    <property type="entry name" value="PRP8"/>
</dbReference>
<feature type="domain" description="RNA recognition motif spliceosomal PrP8" evidence="1">
    <location>
        <begin position="3"/>
        <end position="93"/>
    </location>
</feature>
<gene>
    <name evidence="2" type="ORF">TGP89_231970B</name>
</gene>
<comment type="caution">
    <text evidence="2">The sequence shown here is derived from an EMBL/GenBank/DDBJ whole genome shotgun (WGS) entry which is preliminary data.</text>
</comment>
<evidence type="ECO:0000259" key="1">
    <source>
        <dbReference type="Pfam" id="PF10598"/>
    </source>
</evidence>
<dbReference type="GO" id="GO:0000244">
    <property type="term" value="P:spliceosomal tri-snRNP complex assembly"/>
    <property type="evidence" value="ECO:0007669"/>
    <property type="project" value="TreeGrafter"/>
</dbReference>
<protein>
    <submittedName>
        <fullName evidence="2">Pre-mRNA processing splicing factor PRP8</fullName>
    </submittedName>
</protein>
<dbReference type="GO" id="GO:0030619">
    <property type="term" value="F:U1 snRNA binding"/>
    <property type="evidence" value="ECO:0007669"/>
    <property type="project" value="TreeGrafter"/>
</dbReference>
<dbReference type="Pfam" id="PF10598">
    <property type="entry name" value="RRM_4"/>
    <property type="match status" value="1"/>
</dbReference>
<dbReference type="InterPro" id="IPR019582">
    <property type="entry name" value="RRM_spliceosomal_PrP8"/>
</dbReference>
<dbReference type="GO" id="GO:0017070">
    <property type="term" value="F:U6 snRNA binding"/>
    <property type="evidence" value="ECO:0007669"/>
    <property type="project" value="TreeGrafter"/>
</dbReference>
<dbReference type="GO" id="GO:0097157">
    <property type="term" value="F:pre-mRNA intronic binding"/>
    <property type="evidence" value="ECO:0007669"/>
    <property type="project" value="TreeGrafter"/>
</dbReference>
<dbReference type="PANTHER" id="PTHR11140">
    <property type="entry name" value="PRE-MRNA SPLICING FACTOR PRP8"/>
    <property type="match status" value="1"/>
</dbReference>
<feature type="non-terminal residue" evidence="2">
    <location>
        <position position="158"/>
    </location>
</feature>
<dbReference type="AlphaFoldDB" id="A0A086L386"/>
<dbReference type="GO" id="GO:0030620">
    <property type="term" value="F:U2 snRNA binding"/>
    <property type="evidence" value="ECO:0007669"/>
    <property type="project" value="TreeGrafter"/>
</dbReference>
<evidence type="ECO:0000313" key="2">
    <source>
        <dbReference type="EMBL" id="KFG51104.1"/>
    </source>
</evidence>
<dbReference type="EMBL" id="AEYI02000208">
    <property type="protein sequence ID" value="KFG51104.1"/>
    <property type="molecule type" value="Genomic_DNA"/>
</dbReference>
<accession>A0A086L386</accession>
<dbReference type="PANTHER" id="PTHR11140:SF0">
    <property type="entry name" value="PRE-MRNA-PROCESSING-SPLICING FACTOR 8"/>
    <property type="match status" value="1"/>
</dbReference>
<dbReference type="GO" id="GO:0071013">
    <property type="term" value="C:catalytic step 2 spliceosome"/>
    <property type="evidence" value="ECO:0007669"/>
    <property type="project" value="TreeGrafter"/>
</dbReference>
<dbReference type="InterPro" id="IPR012337">
    <property type="entry name" value="RNaseH-like_sf"/>
</dbReference>
<name>A0A086L386_TOXGO</name>
<organism evidence="2 3">
    <name type="scientific">Toxoplasma gondii p89</name>
    <dbReference type="NCBI Taxonomy" id="943119"/>
    <lineage>
        <taxon>Eukaryota</taxon>
        <taxon>Sar</taxon>
        <taxon>Alveolata</taxon>
        <taxon>Apicomplexa</taxon>
        <taxon>Conoidasida</taxon>
        <taxon>Coccidia</taxon>
        <taxon>Eucoccidiorida</taxon>
        <taxon>Eimeriorina</taxon>
        <taxon>Sarcocystidae</taxon>
        <taxon>Toxoplasma</taxon>
    </lineage>
</organism>
<dbReference type="VEuPathDB" id="ToxoDB:TGP89_231970B"/>
<proteinExistence type="predicted"/>
<sequence>VYEKIDLTLLNRLLRLIVDHNIADYITAKNNVNINFKDMNHINSFGLIRGLQFASFVFQYYGLILDLLVLGLTRATELAGPPNLPNDFLTFTDVETETRHPIRLFCRYIDRFWIVFRFEKEEARDLVQRYLTENPDPNNENIVGYNNKTCWPRDCRMR</sequence>
<reference evidence="2 3" key="1">
    <citation type="submission" date="2014-03" db="EMBL/GenBank/DDBJ databases">
        <authorList>
            <person name="Sibley D."/>
            <person name="Venepally P."/>
            <person name="Karamycheva S."/>
            <person name="Hadjithomas M."/>
            <person name="Khan A."/>
            <person name="Brunk B."/>
            <person name="Roos D."/>
            <person name="Caler E."/>
            <person name="Lorenzi H."/>
        </authorList>
    </citation>
    <scope>NUCLEOTIDE SEQUENCE [LARGE SCALE GENOMIC DNA]</scope>
    <source>
        <strain evidence="3">p89</strain>
    </source>
</reference>
<dbReference type="Proteomes" id="UP000028828">
    <property type="component" value="Unassembled WGS sequence"/>
</dbReference>
<dbReference type="GO" id="GO:0005682">
    <property type="term" value="C:U5 snRNP"/>
    <property type="evidence" value="ECO:0007669"/>
    <property type="project" value="TreeGrafter"/>
</dbReference>
<dbReference type="GO" id="GO:0030623">
    <property type="term" value="F:U5 snRNA binding"/>
    <property type="evidence" value="ECO:0007669"/>
    <property type="project" value="TreeGrafter"/>
</dbReference>
<evidence type="ECO:0000313" key="3">
    <source>
        <dbReference type="Proteomes" id="UP000028828"/>
    </source>
</evidence>